<keyword evidence="6 11" id="KW-0648">Protein biosynthesis</keyword>
<dbReference type="PANTHER" id="PTHR11956:SF11">
    <property type="entry name" value="ARGININE--TRNA LIGASE, MITOCHONDRIAL-RELATED"/>
    <property type="match status" value="1"/>
</dbReference>
<comment type="function">
    <text evidence="10">Catalyzes the attachment of arginine to tRNA(Arg) in a two-step reaction: arginine is first activated by ATP to form Arg-AMP and then transferred to the acceptor end of tRNA(Arg).</text>
</comment>
<gene>
    <name evidence="13" type="ORF">AB6A40_006406</name>
</gene>
<evidence type="ECO:0000256" key="7">
    <source>
        <dbReference type="ARBA" id="ARBA00023146"/>
    </source>
</evidence>
<keyword evidence="5 11" id="KW-0067">ATP-binding</keyword>
<feature type="domain" description="DALR anticodon binding" evidence="12">
    <location>
        <begin position="204"/>
        <end position="322"/>
    </location>
</feature>
<dbReference type="Gene3D" id="1.10.730.10">
    <property type="entry name" value="Isoleucyl-tRNA Synthetase, Domain 1"/>
    <property type="match status" value="1"/>
</dbReference>
<keyword evidence="14" id="KW-1185">Reference proteome</keyword>
<dbReference type="AlphaFoldDB" id="A0ABD6ESN8"/>
<evidence type="ECO:0000256" key="11">
    <source>
        <dbReference type="RuleBase" id="RU363038"/>
    </source>
</evidence>
<dbReference type="GO" id="GO:0005524">
    <property type="term" value="F:ATP binding"/>
    <property type="evidence" value="ECO:0007669"/>
    <property type="project" value="UniProtKB-KW"/>
</dbReference>
<dbReference type="InterPro" id="IPR001278">
    <property type="entry name" value="Arg-tRNA-ligase"/>
</dbReference>
<dbReference type="Proteomes" id="UP001608902">
    <property type="component" value="Unassembled WGS sequence"/>
</dbReference>
<evidence type="ECO:0000256" key="5">
    <source>
        <dbReference type="ARBA" id="ARBA00022840"/>
    </source>
</evidence>
<keyword evidence="4 11" id="KW-0547">Nucleotide-binding</keyword>
<evidence type="ECO:0000256" key="8">
    <source>
        <dbReference type="ARBA" id="ARBA00039495"/>
    </source>
</evidence>
<evidence type="ECO:0000256" key="6">
    <source>
        <dbReference type="ARBA" id="ARBA00022917"/>
    </source>
</evidence>
<reference evidence="13 14" key="1">
    <citation type="submission" date="2024-08" db="EMBL/GenBank/DDBJ databases">
        <title>Gnathostoma spinigerum genome.</title>
        <authorList>
            <person name="Gonzalez-Bertolin B."/>
            <person name="Monzon S."/>
            <person name="Zaballos A."/>
            <person name="Jimenez P."/>
            <person name="Dekumyoy P."/>
            <person name="Varona S."/>
            <person name="Cuesta I."/>
            <person name="Sumanam S."/>
            <person name="Adisakwattana P."/>
            <person name="Gasser R.B."/>
            <person name="Hernandez-Gonzalez A."/>
            <person name="Young N.D."/>
            <person name="Perteguer M.J."/>
        </authorList>
    </citation>
    <scope>NUCLEOTIDE SEQUENCE [LARGE SCALE GENOMIC DNA]</scope>
    <source>
        <strain evidence="13">AL3</strain>
        <tissue evidence="13">Liver</tissue>
    </source>
</reference>
<dbReference type="Pfam" id="PF05746">
    <property type="entry name" value="DALR_1"/>
    <property type="match status" value="1"/>
</dbReference>
<keyword evidence="7 11" id="KW-0030">Aminoacyl-tRNA synthetase</keyword>
<evidence type="ECO:0000313" key="14">
    <source>
        <dbReference type="Proteomes" id="UP001608902"/>
    </source>
</evidence>
<dbReference type="EC" id="6.1.1.19" evidence="2"/>
<dbReference type="InterPro" id="IPR035684">
    <property type="entry name" value="ArgRS_core"/>
</dbReference>
<organism evidence="13 14">
    <name type="scientific">Gnathostoma spinigerum</name>
    <dbReference type="NCBI Taxonomy" id="75299"/>
    <lineage>
        <taxon>Eukaryota</taxon>
        <taxon>Metazoa</taxon>
        <taxon>Ecdysozoa</taxon>
        <taxon>Nematoda</taxon>
        <taxon>Chromadorea</taxon>
        <taxon>Rhabditida</taxon>
        <taxon>Spirurina</taxon>
        <taxon>Gnathostomatomorpha</taxon>
        <taxon>Gnathostomatoidea</taxon>
        <taxon>Gnathostomatidae</taxon>
        <taxon>Gnathostoma</taxon>
    </lineage>
</organism>
<proteinExistence type="inferred from homology"/>
<evidence type="ECO:0000256" key="1">
    <source>
        <dbReference type="ARBA" id="ARBA00005594"/>
    </source>
</evidence>
<dbReference type="Gene3D" id="3.40.50.620">
    <property type="entry name" value="HUPs"/>
    <property type="match status" value="1"/>
</dbReference>
<dbReference type="PANTHER" id="PTHR11956">
    <property type="entry name" value="ARGINYL-TRNA SYNTHETASE"/>
    <property type="match status" value="1"/>
</dbReference>
<evidence type="ECO:0000256" key="3">
    <source>
        <dbReference type="ARBA" id="ARBA00022598"/>
    </source>
</evidence>
<sequence>MDIHFDVTSSESQNVISARQVVDLLRNRGLSKLSSDGLSIVQSGSIDGYATVGKSDNTSVYLSREIASLLQREKEYGADEYVYVVDISQAHHFKNLKAVLSLMGLHDLGEKVTHVSFGRVRGLSTRSGRTQAVDEIIESGSEVAEKFLMSSPTIRIHHDELKNVARALSIDTITVSDLKRSRNAEYIFSFKDAFKLNQGNALLLQMKHSRLCSLEERNAELLDKMDDEQYDDLELNDVTVSLLRHLANFDDVLNSSIRKMEPCVVTVYLIQLANLIGTAMAALQVQGEPIEKAVPRLLLFSASKNVLSAGMKLLGIRPLKQM</sequence>
<dbReference type="SUPFAM" id="SSF52374">
    <property type="entry name" value="Nucleotidylyl transferase"/>
    <property type="match status" value="1"/>
</dbReference>
<evidence type="ECO:0000256" key="10">
    <source>
        <dbReference type="ARBA" id="ARBA00049595"/>
    </source>
</evidence>
<dbReference type="Pfam" id="PF00750">
    <property type="entry name" value="tRNA-synt_1d"/>
    <property type="match status" value="1"/>
</dbReference>
<evidence type="ECO:0000259" key="12">
    <source>
        <dbReference type="SMART" id="SM00836"/>
    </source>
</evidence>
<keyword evidence="3 11" id="KW-0436">Ligase</keyword>
<dbReference type="FunFam" id="1.10.730.10:FF:000006">
    <property type="entry name" value="Arginyl-tRNA synthetase 2, mitochondrial"/>
    <property type="match status" value="1"/>
</dbReference>
<evidence type="ECO:0000256" key="9">
    <source>
        <dbReference type="ARBA" id="ARBA00049339"/>
    </source>
</evidence>
<name>A0ABD6ESN8_9BILA</name>
<evidence type="ECO:0000313" key="13">
    <source>
        <dbReference type="EMBL" id="MFH4979697.1"/>
    </source>
</evidence>
<comment type="similarity">
    <text evidence="1 11">Belongs to the class-I aminoacyl-tRNA synthetase family.</text>
</comment>
<dbReference type="InterPro" id="IPR009080">
    <property type="entry name" value="tRNAsynth_Ia_anticodon-bd"/>
</dbReference>
<evidence type="ECO:0000256" key="4">
    <source>
        <dbReference type="ARBA" id="ARBA00022741"/>
    </source>
</evidence>
<dbReference type="SUPFAM" id="SSF47323">
    <property type="entry name" value="Anticodon-binding domain of a subclass of class I aminoacyl-tRNA synthetases"/>
    <property type="match status" value="1"/>
</dbReference>
<comment type="caution">
    <text evidence="13">The sequence shown here is derived from an EMBL/GenBank/DDBJ whole genome shotgun (WGS) entry which is preliminary data.</text>
</comment>
<accession>A0ABD6ESN8</accession>
<dbReference type="EMBL" id="JBGFUD010004532">
    <property type="protein sequence ID" value="MFH4979697.1"/>
    <property type="molecule type" value="Genomic_DNA"/>
</dbReference>
<dbReference type="SMART" id="SM00836">
    <property type="entry name" value="DALR_1"/>
    <property type="match status" value="1"/>
</dbReference>
<dbReference type="GO" id="GO:0004814">
    <property type="term" value="F:arginine-tRNA ligase activity"/>
    <property type="evidence" value="ECO:0007669"/>
    <property type="project" value="UniProtKB-EC"/>
</dbReference>
<protein>
    <recommendedName>
        <fullName evidence="8">Probable arginine--tRNA ligase, mitochondrial</fullName>
        <ecNumber evidence="2">6.1.1.19</ecNumber>
    </recommendedName>
</protein>
<dbReference type="InterPro" id="IPR008909">
    <property type="entry name" value="DALR_anticod-bd"/>
</dbReference>
<evidence type="ECO:0000256" key="2">
    <source>
        <dbReference type="ARBA" id="ARBA00012837"/>
    </source>
</evidence>
<comment type="catalytic activity">
    <reaction evidence="9">
        <text>tRNA(Arg) + L-arginine + ATP = L-arginyl-tRNA(Arg) + AMP + diphosphate</text>
        <dbReference type="Rhea" id="RHEA:20301"/>
        <dbReference type="Rhea" id="RHEA-COMP:9658"/>
        <dbReference type="Rhea" id="RHEA-COMP:9673"/>
        <dbReference type="ChEBI" id="CHEBI:30616"/>
        <dbReference type="ChEBI" id="CHEBI:32682"/>
        <dbReference type="ChEBI" id="CHEBI:33019"/>
        <dbReference type="ChEBI" id="CHEBI:78442"/>
        <dbReference type="ChEBI" id="CHEBI:78513"/>
        <dbReference type="ChEBI" id="CHEBI:456215"/>
        <dbReference type="EC" id="6.1.1.19"/>
    </reaction>
</comment>
<dbReference type="GO" id="GO:0006412">
    <property type="term" value="P:translation"/>
    <property type="evidence" value="ECO:0007669"/>
    <property type="project" value="UniProtKB-KW"/>
</dbReference>
<dbReference type="InterPro" id="IPR014729">
    <property type="entry name" value="Rossmann-like_a/b/a_fold"/>
</dbReference>